<accession>A0ABW3DQF3</accession>
<proteinExistence type="predicted"/>
<reference evidence="3" key="1">
    <citation type="journal article" date="2019" name="Int. J. Syst. Evol. Microbiol.">
        <title>The Global Catalogue of Microorganisms (GCM) 10K type strain sequencing project: providing services to taxonomists for standard genome sequencing and annotation.</title>
        <authorList>
            <consortium name="The Broad Institute Genomics Platform"/>
            <consortium name="The Broad Institute Genome Sequencing Center for Infectious Disease"/>
            <person name="Wu L."/>
            <person name="Ma J."/>
        </authorList>
    </citation>
    <scope>NUCLEOTIDE SEQUENCE [LARGE SCALE GENOMIC DNA]</scope>
    <source>
        <strain evidence="3">CCUG 62974</strain>
    </source>
</reference>
<evidence type="ECO:0000313" key="2">
    <source>
        <dbReference type="EMBL" id="MFD0885222.1"/>
    </source>
</evidence>
<keyword evidence="1" id="KW-1133">Transmembrane helix</keyword>
<comment type="caution">
    <text evidence="2">The sequence shown here is derived from an EMBL/GenBank/DDBJ whole genome shotgun (WGS) entry which is preliminary data.</text>
</comment>
<keyword evidence="3" id="KW-1185">Reference proteome</keyword>
<evidence type="ECO:0000256" key="1">
    <source>
        <dbReference type="SAM" id="Phobius"/>
    </source>
</evidence>
<organism evidence="2 3">
    <name type="scientific">Streptosporangium algeriense</name>
    <dbReference type="NCBI Taxonomy" id="1682748"/>
    <lineage>
        <taxon>Bacteria</taxon>
        <taxon>Bacillati</taxon>
        <taxon>Actinomycetota</taxon>
        <taxon>Actinomycetes</taxon>
        <taxon>Streptosporangiales</taxon>
        <taxon>Streptosporangiaceae</taxon>
        <taxon>Streptosporangium</taxon>
    </lineage>
</organism>
<keyword evidence="1" id="KW-0472">Membrane</keyword>
<name>A0ABW3DQF3_9ACTN</name>
<dbReference type="EMBL" id="JBHTHX010000314">
    <property type="protein sequence ID" value="MFD0885222.1"/>
    <property type="molecule type" value="Genomic_DNA"/>
</dbReference>
<keyword evidence="1" id="KW-0812">Transmembrane</keyword>
<feature type="transmembrane region" description="Helical" evidence="1">
    <location>
        <begin position="82"/>
        <end position="101"/>
    </location>
</feature>
<sequence>MEYGRRRARGLLKAVITWLVVAAALAGGAVLSALREPGPGSGPVPVWSTTLVMFAWAAVCAASWQAVWYMHFSTGGGHNAEASGAAVFGWGMAGVAVVALAAAMSWWFLLIHLALIVIMIVHESSNVWPEGDPMWNSRGS</sequence>
<feature type="transmembrane region" description="Helical" evidence="1">
    <location>
        <begin position="46"/>
        <end position="70"/>
    </location>
</feature>
<dbReference type="Proteomes" id="UP001597024">
    <property type="component" value="Unassembled WGS sequence"/>
</dbReference>
<feature type="transmembrane region" description="Helical" evidence="1">
    <location>
        <begin position="12"/>
        <end position="34"/>
    </location>
</feature>
<evidence type="ECO:0000313" key="3">
    <source>
        <dbReference type="Proteomes" id="UP001597024"/>
    </source>
</evidence>
<gene>
    <name evidence="2" type="ORF">ACFQ08_11770</name>
</gene>
<protein>
    <submittedName>
        <fullName evidence="2">Uncharacterized protein</fullName>
    </submittedName>
</protein>